<name>A0A2Z5YCJ8_MYCMR</name>
<protein>
    <submittedName>
        <fullName evidence="1">Uncharacterized protein</fullName>
    </submittedName>
</protein>
<dbReference type="GeneID" id="34343453"/>
<gene>
    <name evidence="1" type="ORF">DAVIS_02253</name>
</gene>
<reference evidence="1 2" key="1">
    <citation type="journal article" date="2018" name="Sci. Rep.">
        <title>Extensive genomic diversity among Mycobacterium marinum strains revealed by whole genome sequencing.</title>
        <authorList>
            <person name="Das S."/>
            <person name="Pettersson B.M."/>
            <person name="Behra P.R."/>
            <person name="Mallick A."/>
            <person name="Cheramie M."/>
            <person name="Ramesh M."/>
            <person name="Shirreff L."/>
            <person name="DuCote T."/>
            <person name="Dasgupta S."/>
            <person name="Ennis D.G."/>
            <person name="Kirsebom L.A."/>
        </authorList>
    </citation>
    <scope>NUCLEOTIDE SEQUENCE [LARGE SCALE GENOMIC DNA]</scope>
    <source>
        <strain evidence="1 2">Davis1</strain>
    </source>
</reference>
<evidence type="ECO:0000313" key="1">
    <source>
        <dbReference type="EMBL" id="RFZ42178.1"/>
    </source>
</evidence>
<sequence precursor="true">MRALFLAVLMALAVPASGVLVGCSSTTKAADLAVGDCLKLAGPPDRPQATKAACGSEDSNFKVVAVAKDGTDRTECPADVDSSYSSRNVLGGANSTLCLDVDWVLGSCMSVDPDHKTDPFRVGCNDASAPHRQRATQILQDVASPVTVDQCASGVGYTYTERRFVVCVEDVGGSSQT</sequence>
<evidence type="ECO:0000313" key="2">
    <source>
        <dbReference type="Proteomes" id="UP000257451"/>
    </source>
</evidence>
<dbReference type="PROSITE" id="PS51257">
    <property type="entry name" value="PROKAR_LIPOPROTEIN"/>
    <property type="match status" value="1"/>
</dbReference>
<dbReference type="Proteomes" id="UP000257451">
    <property type="component" value="Unassembled WGS sequence"/>
</dbReference>
<dbReference type="AlphaFoldDB" id="A0A2Z5YCJ8"/>
<proteinExistence type="predicted"/>
<accession>A0A2Z5YCJ8</accession>
<organism evidence="1 2">
    <name type="scientific">Mycobacterium marinum</name>
    <dbReference type="NCBI Taxonomy" id="1781"/>
    <lineage>
        <taxon>Bacteria</taxon>
        <taxon>Bacillati</taxon>
        <taxon>Actinomycetota</taxon>
        <taxon>Actinomycetes</taxon>
        <taxon>Mycobacteriales</taxon>
        <taxon>Mycobacteriaceae</taxon>
        <taxon>Mycobacterium</taxon>
        <taxon>Mycobacterium ulcerans group</taxon>
    </lineage>
</organism>
<comment type="caution">
    <text evidence="1">The sequence shown here is derived from an EMBL/GenBank/DDBJ whole genome shotgun (WGS) entry which is preliminary data.</text>
</comment>
<dbReference type="EMBL" id="PEDF01000072">
    <property type="protein sequence ID" value="RFZ42178.1"/>
    <property type="molecule type" value="Genomic_DNA"/>
</dbReference>
<dbReference type="RefSeq" id="WP_036455451.1">
    <property type="nucleotide sequence ID" value="NZ_BQLA01000046.1"/>
</dbReference>